<dbReference type="AlphaFoldDB" id="A0A4R1AYR4"/>
<protein>
    <submittedName>
        <fullName evidence="2">Polyphosphate polymerase domain-containing protein</fullName>
    </submittedName>
</protein>
<keyword evidence="3" id="KW-1185">Reference proteome</keyword>
<dbReference type="Proteomes" id="UP000293846">
    <property type="component" value="Unassembled WGS sequence"/>
</dbReference>
<dbReference type="InterPro" id="IPR042267">
    <property type="entry name" value="VTC_sf"/>
</dbReference>
<gene>
    <name evidence="2" type="ORF">E0Y62_05600</name>
</gene>
<evidence type="ECO:0000313" key="3">
    <source>
        <dbReference type="Proteomes" id="UP000293846"/>
    </source>
</evidence>
<dbReference type="Gene3D" id="3.20.100.30">
    <property type="entry name" value="VTC, catalytic tunnel domain"/>
    <property type="match status" value="1"/>
</dbReference>
<dbReference type="RefSeq" id="WP_057759844.1">
    <property type="nucleotide sequence ID" value="NZ_CP183326.1"/>
</dbReference>
<organism evidence="2 3">
    <name type="scientific">Cytobacillus praedii</name>
    <dbReference type="NCBI Taxonomy" id="1742358"/>
    <lineage>
        <taxon>Bacteria</taxon>
        <taxon>Bacillati</taxon>
        <taxon>Bacillota</taxon>
        <taxon>Bacilli</taxon>
        <taxon>Bacillales</taxon>
        <taxon>Bacillaceae</taxon>
        <taxon>Cytobacillus</taxon>
    </lineage>
</organism>
<name>A0A4R1AYR4_9BACI</name>
<evidence type="ECO:0000259" key="1">
    <source>
        <dbReference type="Pfam" id="PF09359"/>
    </source>
</evidence>
<sequence>MKAMTLNGVQGRNELKHEITKMDCFLLRSRLKHYMEVDPHASNDGKYIIRSVYFDNFDNKVLTQKKEGHYERDKFRVRLYDYNPDYLTLEKKSKRNNLTYKQKCRIHAEEFDRIRLGDILWMENDERALIQELFVQMKLLQLKPITVVDYEREVFIYRYGNVRVTFDSSIKTSFRNNDVLNPDIAMVETNPNIVILEVKFDEYLPDIIKKLLQLGDRRKGTYSKYQISRMYG</sequence>
<accession>A0A4R1AYR4</accession>
<dbReference type="Pfam" id="PF09359">
    <property type="entry name" value="VTC"/>
    <property type="match status" value="1"/>
</dbReference>
<dbReference type="EMBL" id="SJTH01000005">
    <property type="protein sequence ID" value="TCJ05136.1"/>
    <property type="molecule type" value="Genomic_DNA"/>
</dbReference>
<reference evidence="2 3" key="1">
    <citation type="submission" date="2019-03" db="EMBL/GenBank/DDBJ databases">
        <authorList>
            <person name="Jensen L."/>
            <person name="Storgaard J."/>
            <person name="Sulaj E."/>
            <person name="Schramm A."/>
            <person name="Marshall I.P.G."/>
        </authorList>
    </citation>
    <scope>NUCLEOTIDE SEQUENCE [LARGE SCALE GENOMIC DNA]</scope>
    <source>
        <strain evidence="2 3">2017H2G3</strain>
    </source>
</reference>
<feature type="domain" description="VTC" evidence="1">
    <location>
        <begin position="12"/>
        <end position="228"/>
    </location>
</feature>
<comment type="caution">
    <text evidence="2">The sequence shown here is derived from an EMBL/GenBank/DDBJ whole genome shotgun (WGS) entry which is preliminary data.</text>
</comment>
<dbReference type="InterPro" id="IPR018966">
    <property type="entry name" value="VTC_domain"/>
</dbReference>
<dbReference type="GO" id="GO:0006799">
    <property type="term" value="P:polyphosphate biosynthetic process"/>
    <property type="evidence" value="ECO:0007669"/>
    <property type="project" value="UniProtKB-ARBA"/>
</dbReference>
<proteinExistence type="predicted"/>
<dbReference type="CDD" id="cd07750">
    <property type="entry name" value="PolyPPase_VTC_like"/>
    <property type="match status" value="1"/>
</dbReference>
<dbReference type="STRING" id="1742358.GCA_001439605_01875"/>
<evidence type="ECO:0000313" key="2">
    <source>
        <dbReference type="EMBL" id="TCJ05136.1"/>
    </source>
</evidence>
<dbReference type="OrthoDB" id="9784042at2"/>